<comment type="similarity">
    <text evidence="1">Belongs to the BetVI family.</text>
</comment>
<gene>
    <name evidence="4" type="ORF">GIB67_008486</name>
</gene>
<dbReference type="GO" id="GO:0005634">
    <property type="term" value="C:nucleus"/>
    <property type="evidence" value="ECO:0007669"/>
    <property type="project" value="TreeGrafter"/>
</dbReference>
<sequence>MSLLILHFLIHLLCKRQGKMAVGTFSDEFTSSLPVAKLWKVGVVDSHVLIPKITPQFIESIELQGDGGAGTIKIFKFTQAVKEANIVKNRMDELDQENFVYKYSVIEGNDKYESSSFEIKLEASGDGGSVCKIGGEYTTVGD</sequence>
<comment type="caution">
    <text evidence="4">The sequence shown here is derived from an EMBL/GenBank/DDBJ whole genome shotgun (WGS) entry which is preliminary data.</text>
</comment>
<dbReference type="SUPFAM" id="SSF55961">
    <property type="entry name" value="Bet v1-like"/>
    <property type="match status" value="1"/>
</dbReference>
<dbReference type="GO" id="GO:0009738">
    <property type="term" value="P:abscisic acid-activated signaling pathway"/>
    <property type="evidence" value="ECO:0007669"/>
    <property type="project" value="InterPro"/>
</dbReference>
<dbReference type="GO" id="GO:0005737">
    <property type="term" value="C:cytoplasm"/>
    <property type="evidence" value="ECO:0007669"/>
    <property type="project" value="TreeGrafter"/>
</dbReference>
<evidence type="ECO:0000256" key="1">
    <source>
        <dbReference type="ARBA" id="ARBA00009744"/>
    </source>
</evidence>
<evidence type="ECO:0000313" key="5">
    <source>
        <dbReference type="Proteomes" id="UP000541444"/>
    </source>
</evidence>
<dbReference type="GO" id="GO:0038023">
    <property type="term" value="F:signaling receptor activity"/>
    <property type="evidence" value="ECO:0007669"/>
    <property type="project" value="InterPro"/>
</dbReference>
<organism evidence="4 5">
    <name type="scientific">Kingdonia uniflora</name>
    <dbReference type="NCBI Taxonomy" id="39325"/>
    <lineage>
        <taxon>Eukaryota</taxon>
        <taxon>Viridiplantae</taxon>
        <taxon>Streptophyta</taxon>
        <taxon>Embryophyta</taxon>
        <taxon>Tracheophyta</taxon>
        <taxon>Spermatophyta</taxon>
        <taxon>Magnoliopsida</taxon>
        <taxon>Ranunculales</taxon>
        <taxon>Circaeasteraceae</taxon>
        <taxon>Kingdonia</taxon>
    </lineage>
</organism>
<dbReference type="CDD" id="cd07816">
    <property type="entry name" value="Bet_v1-like"/>
    <property type="match status" value="1"/>
</dbReference>
<reference evidence="4 5" key="1">
    <citation type="journal article" date="2020" name="IScience">
        <title>Genome Sequencing of the Endangered Kingdonia uniflora (Circaeasteraceae, Ranunculales) Reveals Potential Mechanisms of Evolutionary Specialization.</title>
        <authorList>
            <person name="Sun Y."/>
            <person name="Deng T."/>
            <person name="Zhang A."/>
            <person name="Moore M.J."/>
            <person name="Landis J.B."/>
            <person name="Lin N."/>
            <person name="Zhang H."/>
            <person name="Zhang X."/>
            <person name="Huang J."/>
            <person name="Zhang X."/>
            <person name="Sun H."/>
            <person name="Wang H."/>
        </authorList>
    </citation>
    <scope>NUCLEOTIDE SEQUENCE [LARGE SCALE GENOMIC DNA]</scope>
    <source>
        <strain evidence="4">TB1705</strain>
        <tissue evidence="4">Leaf</tissue>
    </source>
</reference>
<keyword evidence="5" id="KW-1185">Reference proteome</keyword>
<evidence type="ECO:0000256" key="2">
    <source>
        <dbReference type="SAM" id="SignalP"/>
    </source>
</evidence>
<dbReference type="Gene3D" id="3.30.530.20">
    <property type="match status" value="1"/>
</dbReference>
<dbReference type="InterPro" id="IPR000916">
    <property type="entry name" value="Bet_v_I/MLP"/>
</dbReference>
<dbReference type="GO" id="GO:0004864">
    <property type="term" value="F:protein phosphatase inhibitor activity"/>
    <property type="evidence" value="ECO:0007669"/>
    <property type="project" value="InterPro"/>
</dbReference>
<dbReference type="GO" id="GO:0010427">
    <property type="term" value="F:abscisic acid binding"/>
    <property type="evidence" value="ECO:0007669"/>
    <property type="project" value="InterPro"/>
</dbReference>
<keyword evidence="2" id="KW-0732">Signal</keyword>
<protein>
    <recommendedName>
        <fullName evidence="3">Bet v I/Major latex protein domain-containing protein</fullName>
    </recommendedName>
</protein>
<dbReference type="InterPro" id="IPR024949">
    <property type="entry name" value="Bet_v_I_allergen"/>
</dbReference>
<dbReference type="EMBL" id="JACGCM010001055">
    <property type="protein sequence ID" value="KAF6162357.1"/>
    <property type="molecule type" value="Genomic_DNA"/>
</dbReference>
<feature type="domain" description="Bet v I/Major latex protein" evidence="3">
    <location>
        <begin position="20"/>
        <end position="142"/>
    </location>
</feature>
<feature type="chain" id="PRO_5029637064" description="Bet v I/Major latex protein domain-containing protein" evidence="2">
    <location>
        <begin position="22"/>
        <end position="142"/>
    </location>
</feature>
<dbReference type="InterPro" id="IPR023393">
    <property type="entry name" value="START-like_dom_sf"/>
</dbReference>
<dbReference type="GO" id="GO:0006952">
    <property type="term" value="P:defense response"/>
    <property type="evidence" value="ECO:0007669"/>
    <property type="project" value="InterPro"/>
</dbReference>
<dbReference type="PRINTS" id="PR00634">
    <property type="entry name" value="BETALLERGEN"/>
</dbReference>
<dbReference type="PANTHER" id="PTHR31213">
    <property type="entry name" value="OS08G0374000 PROTEIN-RELATED"/>
    <property type="match status" value="1"/>
</dbReference>
<dbReference type="OrthoDB" id="1880172at2759"/>
<dbReference type="Proteomes" id="UP000541444">
    <property type="component" value="Unassembled WGS sequence"/>
</dbReference>
<dbReference type="FunFam" id="3.30.530.20:FF:000007">
    <property type="entry name" value="Major pollen allergen Bet v 1-A"/>
    <property type="match status" value="1"/>
</dbReference>
<evidence type="ECO:0000313" key="4">
    <source>
        <dbReference type="EMBL" id="KAF6162357.1"/>
    </source>
</evidence>
<dbReference type="AlphaFoldDB" id="A0A7J7N5E4"/>
<dbReference type="Pfam" id="PF00407">
    <property type="entry name" value="Bet_v_1"/>
    <property type="match status" value="1"/>
</dbReference>
<dbReference type="PANTHER" id="PTHR31213:SF201">
    <property type="entry name" value="OS03G0300400 PROTEIN"/>
    <property type="match status" value="1"/>
</dbReference>
<dbReference type="InterPro" id="IPR050279">
    <property type="entry name" value="Plant_def-hormone_signal"/>
</dbReference>
<accession>A0A7J7N5E4</accession>
<proteinExistence type="inferred from homology"/>
<evidence type="ECO:0000259" key="3">
    <source>
        <dbReference type="Pfam" id="PF00407"/>
    </source>
</evidence>
<feature type="signal peptide" evidence="2">
    <location>
        <begin position="1"/>
        <end position="21"/>
    </location>
</feature>
<name>A0A7J7N5E4_9MAGN</name>